<accession>A0ABT6QPH2</accession>
<gene>
    <name evidence="1" type="ORF">POF45_15000</name>
</gene>
<feature type="non-terminal residue" evidence="1">
    <location>
        <position position="1"/>
    </location>
</feature>
<dbReference type="EMBL" id="JARBWL010000002">
    <property type="protein sequence ID" value="MDI2592723.1"/>
    <property type="molecule type" value="Genomic_DNA"/>
</dbReference>
<evidence type="ECO:0000313" key="2">
    <source>
        <dbReference type="Proteomes" id="UP001159100"/>
    </source>
</evidence>
<keyword evidence="2" id="KW-1185">Reference proteome</keyword>
<proteinExistence type="predicted"/>
<name>A0ABT6QPH2_9PSED</name>
<organism evidence="1 2">
    <name type="scientific">Pseudomonas fungipugnans</name>
    <dbReference type="NCBI Taxonomy" id="3024217"/>
    <lineage>
        <taxon>Bacteria</taxon>
        <taxon>Pseudomonadati</taxon>
        <taxon>Pseudomonadota</taxon>
        <taxon>Gammaproteobacteria</taxon>
        <taxon>Pseudomonadales</taxon>
        <taxon>Pseudomonadaceae</taxon>
        <taxon>Pseudomonas</taxon>
    </lineage>
</organism>
<evidence type="ECO:0000313" key="1">
    <source>
        <dbReference type="EMBL" id="MDI2592723.1"/>
    </source>
</evidence>
<protein>
    <submittedName>
        <fullName evidence="1">Uncharacterized protein</fullName>
    </submittedName>
</protein>
<dbReference type="Proteomes" id="UP001159100">
    <property type="component" value="Unassembled WGS sequence"/>
</dbReference>
<sequence length="365" mass="42569">AIVFKPWHKPRKQFVRDKQWWYHLDFLIRRFEEYKEINTIKYFGLPGGDLLDINFFSKKMMATDKFESKKLLVHGFIDTEAEKERADIRLSELLDRPNVDRESKVEHYNFHALSKKGSLALKRVGQHGAYHLINLDFCDGVFKQETIDSMMALFTVQFNKMLDTPWLFFLTTRADKEGITQELLANLDRVFREEVSDDVAFVAALEEYRREIYELAREKKSFSDDKISKVELSEILQACFIYWVIRLTHANDARMQAVSVMKYKVHGGNDFPDMFSYVIRFTKQATVRADALGLAQHHTEPTSALSEQDKSSDKHAAIHKLCMSLDIDQLLVTNQNLYAAYAEDMKVLLKESGWDVTTYDDEMKA</sequence>
<reference evidence="1 2" key="1">
    <citation type="submission" date="2023-02" db="EMBL/GenBank/DDBJ databases">
        <title>Pseudomonas chrutzelriedensis sp. nov., a potently antifungal strain isolated from moss.</title>
        <authorList>
            <person name="Schnyder A."/>
            <person name="Kalawong R."/>
            <person name="Eberl L."/>
            <person name="Agnoli K."/>
        </authorList>
    </citation>
    <scope>NUCLEOTIDE SEQUENCE [LARGE SCALE GENOMIC DNA]</scope>
    <source>
        <strain evidence="1 2">681</strain>
    </source>
</reference>
<comment type="caution">
    <text evidence="1">The sequence shown here is derived from an EMBL/GenBank/DDBJ whole genome shotgun (WGS) entry which is preliminary data.</text>
</comment>
<dbReference type="NCBIfam" id="NF047698">
    <property type="entry name" value="PP_RS20740_fam"/>
    <property type="match status" value="1"/>
</dbReference>
<dbReference type="InterPro" id="IPR058085">
    <property type="entry name" value="PP_RS20740-like"/>
</dbReference>
<dbReference type="RefSeq" id="WP_282316047.1">
    <property type="nucleotide sequence ID" value="NZ_JARBWL010000002.1"/>
</dbReference>